<gene>
    <name evidence="3" type="ORF">BDEG_22592</name>
</gene>
<dbReference type="VEuPathDB" id="FungiDB:BDEG_22592"/>
<dbReference type="CDD" id="cd00829">
    <property type="entry name" value="SCP-x_thiolase"/>
    <property type="match status" value="1"/>
</dbReference>
<protein>
    <recommendedName>
        <fullName evidence="2">Thiolase C-terminal domain-containing protein</fullName>
    </recommendedName>
</protein>
<dbReference type="EMBL" id="DS022302">
    <property type="protein sequence ID" value="OAJ38683.1"/>
    <property type="molecule type" value="Genomic_DNA"/>
</dbReference>
<evidence type="ECO:0000256" key="1">
    <source>
        <dbReference type="SAM" id="MobiDB-lite"/>
    </source>
</evidence>
<dbReference type="STRING" id="403673.A0A177WF78"/>
<dbReference type="Proteomes" id="UP000077115">
    <property type="component" value="Unassembled WGS sequence"/>
</dbReference>
<dbReference type="Pfam" id="PF22691">
    <property type="entry name" value="Thiolase_C_1"/>
    <property type="match status" value="1"/>
</dbReference>
<feature type="compositionally biased region" description="Low complexity" evidence="1">
    <location>
        <begin position="186"/>
        <end position="220"/>
    </location>
</feature>
<evidence type="ECO:0000313" key="3">
    <source>
        <dbReference type="EMBL" id="OAJ38683.1"/>
    </source>
</evidence>
<organism evidence="3 4">
    <name type="scientific">Batrachochytrium dendrobatidis (strain JEL423)</name>
    <dbReference type="NCBI Taxonomy" id="403673"/>
    <lineage>
        <taxon>Eukaryota</taxon>
        <taxon>Fungi</taxon>
        <taxon>Fungi incertae sedis</taxon>
        <taxon>Chytridiomycota</taxon>
        <taxon>Chytridiomycota incertae sedis</taxon>
        <taxon>Chytridiomycetes</taxon>
        <taxon>Rhizophydiales</taxon>
        <taxon>Rhizophydiales incertae sedis</taxon>
        <taxon>Batrachochytrium</taxon>
    </lineage>
</organism>
<dbReference type="GO" id="GO:0016746">
    <property type="term" value="F:acyltransferase activity"/>
    <property type="evidence" value="ECO:0007669"/>
    <property type="project" value="InterPro"/>
</dbReference>
<dbReference type="SUPFAM" id="SSF53901">
    <property type="entry name" value="Thiolase-like"/>
    <property type="match status" value="2"/>
</dbReference>
<reference evidence="3 4" key="2">
    <citation type="submission" date="2016-05" db="EMBL/GenBank/DDBJ databases">
        <title>Lineage-specific infection strategies underlie the spectrum of fungal disease in amphibians.</title>
        <authorList>
            <person name="Cuomo C.A."/>
            <person name="Farrer R.A."/>
            <person name="James T."/>
            <person name="Longcore J."/>
            <person name="Birren B."/>
        </authorList>
    </citation>
    <scope>NUCLEOTIDE SEQUENCE [LARGE SCALE GENOMIC DNA]</scope>
    <source>
        <strain evidence="3 4">JEL423</strain>
    </source>
</reference>
<dbReference type="OrthoDB" id="542135at2759"/>
<name>A0A177WF78_BATDL</name>
<dbReference type="AlphaFoldDB" id="A0A177WF78"/>
<proteinExistence type="predicted"/>
<feature type="region of interest" description="Disordered" evidence="1">
    <location>
        <begin position="185"/>
        <end position="225"/>
    </location>
</feature>
<dbReference type="Gene3D" id="3.40.47.10">
    <property type="match status" value="1"/>
</dbReference>
<dbReference type="eggNOG" id="KOG1406">
    <property type="taxonomic scope" value="Eukaryota"/>
</dbReference>
<dbReference type="InterPro" id="IPR055140">
    <property type="entry name" value="Thiolase_C_2"/>
</dbReference>
<reference evidence="3 4" key="1">
    <citation type="submission" date="2006-10" db="EMBL/GenBank/DDBJ databases">
        <title>The Genome Sequence of Batrachochytrium dendrobatidis JEL423.</title>
        <authorList>
            <consortium name="The Broad Institute Genome Sequencing Platform"/>
            <person name="Birren B."/>
            <person name="Lander E."/>
            <person name="Galagan J."/>
            <person name="Cuomo C."/>
            <person name="Devon K."/>
            <person name="Jaffe D."/>
            <person name="Butler J."/>
            <person name="Alvarez P."/>
            <person name="Gnerre S."/>
            <person name="Grabherr M."/>
            <person name="Kleber M."/>
            <person name="Mauceli E."/>
            <person name="Brockman W."/>
            <person name="Young S."/>
            <person name="LaButti K."/>
            <person name="Sykes S."/>
            <person name="DeCaprio D."/>
            <person name="Crawford M."/>
            <person name="Koehrsen M."/>
            <person name="Engels R."/>
            <person name="Montgomery P."/>
            <person name="Pearson M."/>
            <person name="Howarth C."/>
            <person name="Larson L."/>
            <person name="White J."/>
            <person name="O'Leary S."/>
            <person name="Kodira C."/>
            <person name="Zeng Q."/>
            <person name="Yandava C."/>
            <person name="Alvarado L."/>
            <person name="Longcore J."/>
            <person name="James T."/>
        </authorList>
    </citation>
    <scope>NUCLEOTIDE SEQUENCE [LARGE SCALE GENOMIC DNA]</scope>
    <source>
        <strain evidence="3 4">JEL423</strain>
    </source>
</reference>
<evidence type="ECO:0000313" key="4">
    <source>
        <dbReference type="Proteomes" id="UP000077115"/>
    </source>
</evidence>
<dbReference type="PANTHER" id="PTHR42870">
    <property type="entry name" value="ACETYL-COA C-ACETYLTRANSFERASE"/>
    <property type="match status" value="1"/>
</dbReference>
<feature type="domain" description="Thiolase C-terminal" evidence="2">
    <location>
        <begin position="759"/>
        <end position="903"/>
    </location>
</feature>
<evidence type="ECO:0000259" key="2">
    <source>
        <dbReference type="Pfam" id="PF22691"/>
    </source>
</evidence>
<accession>A0A177WF78</accession>
<dbReference type="InterPro" id="IPR016039">
    <property type="entry name" value="Thiolase-like"/>
</dbReference>
<dbReference type="PANTHER" id="PTHR42870:SF2">
    <property type="entry name" value="LIPID-TRANSFER PROTEIN, PUTATIVE-RELATED"/>
    <property type="match status" value="1"/>
</dbReference>
<sequence>MVQHGLQKLQRFRAQSLIRARSENSLSTTDCSHSNSINTFNTQETEGMPTMGSWVRRLSGNNHTRHTAIADSFQVIPVAVNKANDTSGVNGERASNARRADHKTISVSKLLAESGRYRHQSAHIQQLSKETQPGSSIYPIAGQHTTNGVVDSDLSNPTVLESIISDLRIQLQQSSLEIASLKEKLSSSNNSSNESNPTIIVDSSPPKQSPSSPLDPLPQKQVSPSSDVLLELQKSKQHILDLEMKLKEMDDSKQVLVQHNLELTQQLEKHSIASEPVVDPAQVLPADPPQPDLVVLQDQIQELKTKLVKIQVDLLAAHEIIDVQHTKLETLLVQNESSQSATISSKSVQNNGRHKSIELVFDAGEHSPSDKTPPLVVSASIDQSDLLLSSALAVLENTISTLEQSSSDPTATISDIYDQLDKLKSCILELGQHSKKVYSLLESTTANLQQQLQANAEIKRLVVQSSINGMSSSPQYRNKSKTNNMTNPYRLLRSVRIIGTGMTRLNPPPNAAGVYATPTQLMQQSLQSALESVGLNVRDLNGLIAIPSLAEPHFMEAHFLATQIGMLPGHSLVVRTVDTGGAGPVTGLLEAKRMVQMEGADLVAVVAGDAVKNLSGDEFLKRADQTCSHPEANLPSPVIPSGYDRMAQYQMRQFGTTREQLAMCSALMSIMASRHPYALTKTPRSLNDVLKSQPVAPATNVLECARRADGGAAVLVASSRFLERKNIPRNHGAVIIGGGEASGPLYPAKDPSLITEVAFSCEEAASIAYEEAQVGVRDIDFFGLYDCFPICLIRAVEAVGLAPKGSGGAYIEVKYNELLHAMESCPGALSESFRPQDIFPVNTHGGLLAFGAPWEVPAMYNIIEAYSQLTGTAGPLRQVRNARRALVYGNGGIFSHSAIAILGDGRY</sequence>